<evidence type="ECO:0000256" key="1">
    <source>
        <dbReference type="SAM" id="MobiDB-lite"/>
    </source>
</evidence>
<sequence length="45" mass="4418">MLRGTKVETPSVPMGGDGEPLGALPMSATTPAVGGARPAALRVLS</sequence>
<organism evidence="2 3">
    <name type="scientific">Nocardioides psychrotolerans</name>
    <dbReference type="NCBI Taxonomy" id="1005945"/>
    <lineage>
        <taxon>Bacteria</taxon>
        <taxon>Bacillati</taxon>
        <taxon>Actinomycetota</taxon>
        <taxon>Actinomycetes</taxon>
        <taxon>Propionibacteriales</taxon>
        <taxon>Nocardioidaceae</taxon>
        <taxon>Nocardioides</taxon>
    </lineage>
</organism>
<dbReference type="STRING" id="1005945.SAMN05216561_10791"/>
<dbReference type="EMBL" id="FOQG01000007">
    <property type="protein sequence ID" value="SFI32465.1"/>
    <property type="molecule type" value="Genomic_DNA"/>
</dbReference>
<evidence type="ECO:0000313" key="2">
    <source>
        <dbReference type="EMBL" id="SFI32465.1"/>
    </source>
</evidence>
<protein>
    <submittedName>
        <fullName evidence="2">Uncharacterized protein</fullName>
    </submittedName>
</protein>
<proteinExistence type="predicted"/>
<evidence type="ECO:0000313" key="3">
    <source>
        <dbReference type="Proteomes" id="UP000198649"/>
    </source>
</evidence>
<gene>
    <name evidence="2" type="ORF">SAMN05216561_10791</name>
</gene>
<dbReference type="Proteomes" id="UP000198649">
    <property type="component" value="Unassembled WGS sequence"/>
</dbReference>
<accession>A0A1I3H9Q2</accession>
<name>A0A1I3H9Q2_9ACTN</name>
<dbReference type="AlphaFoldDB" id="A0A1I3H9Q2"/>
<keyword evidence="3" id="KW-1185">Reference proteome</keyword>
<dbReference type="RefSeq" id="WP_170259108.1">
    <property type="nucleotide sequence ID" value="NZ_BKAF01000008.1"/>
</dbReference>
<reference evidence="2 3" key="1">
    <citation type="submission" date="2016-10" db="EMBL/GenBank/DDBJ databases">
        <authorList>
            <person name="de Groot N.N."/>
        </authorList>
    </citation>
    <scope>NUCLEOTIDE SEQUENCE [LARGE SCALE GENOMIC DNA]</scope>
    <source>
        <strain evidence="2 3">CGMCC 1.11156</strain>
    </source>
</reference>
<feature type="region of interest" description="Disordered" evidence="1">
    <location>
        <begin position="1"/>
        <end position="37"/>
    </location>
</feature>